<keyword evidence="2" id="KW-0863">Zinc-finger</keyword>
<keyword evidence="1" id="KW-0479">Metal-binding</keyword>
<dbReference type="Proteomes" id="UP000319255">
    <property type="component" value="Unassembled WGS sequence"/>
</dbReference>
<evidence type="ECO:0000256" key="2">
    <source>
        <dbReference type="ARBA" id="ARBA00022771"/>
    </source>
</evidence>
<organism evidence="7 8">
    <name type="scientific">Amaricoccus solimangrovi</name>
    <dbReference type="NCBI Taxonomy" id="2589815"/>
    <lineage>
        <taxon>Bacteria</taxon>
        <taxon>Pseudomonadati</taxon>
        <taxon>Pseudomonadota</taxon>
        <taxon>Alphaproteobacteria</taxon>
        <taxon>Rhodobacterales</taxon>
        <taxon>Paracoccaceae</taxon>
        <taxon>Amaricoccus</taxon>
    </lineage>
</organism>
<dbReference type="SUPFAM" id="SSF57716">
    <property type="entry name" value="Glucocorticoid receptor-like (DNA-binding domain)"/>
    <property type="match status" value="1"/>
</dbReference>
<feature type="domain" description="DnaK suppressor protein-like N-terminal" evidence="6">
    <location>
        <begin position="10"/>
        <end position="71"/>
    </location>
</feature>
<gene>
    <name evidence="7" type="ORF">FJM51_07210</name>
</gene>
<feature type="domain" description="Zinc finger DksA/TraR C4-type" evidence="5">
    <location>
        <begin position="74"/>
        <end position="105"/>
    </location>
</feature>
<dbReference type="OrthoDB" id="1121111at2"/>
<feature type="zinc finger region" description="dksA C4-type" evidence="4">
    <location>
        <begin position="79"/>
        <end position="103"/>
    </location>
</feature>
<dbReference type="Pfam" id="PF21173">
    <property type="entry name" value="DksA-like_N"/>
    <property type="match status" value="1"/>
</dbReference>
<evidence type="ECO:0000256" key="1">
    <source>
        <dbReference type="ARBA" id="ARBA00022723"/>
    </source>
</evidence>
<dbReference type="Pfam" id="PF01258">
    <property type="entry name" value="zf-dskA_traR"/>
    <property type="match status" value="1"/>
</dbReference>
<evidence type="ECO:0000256" key="4">
    <source>
        <dbReference type="PROSITE-ProRule" id="PRU00510"/>
    </source>
</evidence>
<dbReference type="GO" id="GO:0008270">
    <property type="term" value="F:zinc ion binding"/>
    <property type="evidence" value="ECO:0007669"/>
    <property type="project" value="UniProtKB-KW"/>
</dbReference>
<accession>A0A501WTU5</accession>
<evidence type="ECO:0000313" key="8">
    <source>
        <dbReference type="Proteomes" id="UP000319255"/>
    </source>
</evidence>
<evidence type="ECO:0000313" key="7">
    <source>
        <dbReference type="EMBL" id="TPE52202.1"/>
    </source>
</evidence>
<evidence type="ECO:0000259" key="6">
    <source>
        <dbReference type="Pfam" id="PF21173"/>
    </source>
</evidence>
<sequence length="105" mass="11548">MNESSVEIHEKQLRARLDYLNARLHRIDDALDEPVGTGEEAVEREDEEVLEDLGAAGLQEIRMIEAALDRIRQGSYGTCAVCGEPIAEERLDAVPHAATCRDCAG</sequence>
<dbReference type="PROSITE" id="PS51128">
    <property type="entry name" value="ZF_DKSA_2"/>
    <property type="match status" value="1"/>
</dbReference>
<proteinExistence type="predicted"/>
<keyword evidence="3" id="KW-0862">Zinc</keyword>
<protein>
    <submittedName>
        <fullName evidence="7">TraR/DksA family transcriptional regulator</fullName>
    </submittedName>
</protein>
<evidence type="ECO:0000259" key="5">
    <source>
        <dbReference type="Pfam" id="PF01258"/>
    </source>
</evidence>
<dbReference type="Gene3D" id="1.20.120.910">
    <property type="entry name" value="DksA, coiled-coil domain"/>
    <property type="match status" value="1"/>
</dbReference>
<comment type="caution">
    <text evidence="7">The sequence shown here is derived from an EMBL/GenBank/DDBJ whole genome shotgun (WGS) entry which is preliminary data.</text>
</comment>
<reference evidence="7 8" key="1">
    <citation type="submission" date="2019-06" db="EMBL/GenBank/DDBJ databases">
        <title>A novel bacterium of genus Amaricoccus, isolated from marine sediment.</title>
        <authorList>
            <person name="Huang H."/>
            <person name="Mo K."/>
            <person name="Hu Y."/>
        </authorList>
    </citation>
    <scope>NUCLEOTIDE SEQUENCE [LARGE SCALE GENOMIC DNA]</scope>
    <source>
        <strain evidence="7 8">HB172011</strain>
    </source>
</reference>
<dbReference type="AlphaFoldDB" id="A0A501WTU5"/>
<dbReference type="PANTHER" id="PTHR33823">
    <property type="entry name" value="RNA POLYMERASE-BINDING TRANSCRIPTION FACTOR DKSA-RELATED"/>
    <property type="match status" value="1"/>
</dbReference>
<dbReference type="InterPro" id="IPR000962">
    <property type="entry name" value="Znf_DskA_TraR"/>
</dbReference>
<dbReference type="InterPro" id="IPR048487">
    <property type="entry name" value="DksA-like_N"/>
</dbReference>
<evidence type="ECO:0000256" key="3">
    <source>
        <dbReference type="ARBA" id="ARBA00022833"/>
    </source>
</evidence>
<keyword evidence="8" id="KW-1185">Reference proteome</keyword>
<dbReference type="RefSeq" id="WP_140453444.1">
    <property type="nucleotide sequence ID" value="NZ_VFRP01000004.1"/>
</dbReference>
<name>A0A501WTU5_9RHOB</name>
<dbReference type="EMBL" id="VFRP01000004">
    <property type="protein sequence ID" value="TPE52202.1"/>
    <property type="molecule type" value="Genomic_DNA"/>
</dbReference>